<organism evidence="2 3">
    <name type="scientific">Moorena producens PAL-8-15-08-1</name>
    <dbReference type="NCBI Taxonomy" id="1458985"/>
    <lineage>
        <taxon>Bacteria</taxon>
        <taxon>Bacillati</taxon>
        <taxon>Cyanobacteriota</taxon>
        <taxon>Cyanophyceae</taxon>
        <taxon>Coleofasciculales</taxon>
        <taxon>Coleofasciculaceae</taxon>
        <taxon>Moorena</taxon>
    </lineage>
</organism>
<dbReference type="KEGG" id="mpro:BJP34_33960"/>
<sequence>MSEILTLIKKPEIPRKLVKPSQPIELIQPSEPKFMAVGVITGEVDLSEKIPTITIQGKAYPLFFLLKHNRKRYVLDILKGHIEAGNREHRLVVYPKPIHFPDRNKFQDIRFEVIGILQEDRPHAWAEAIGNGYFILAGLWQFIPVCKVPCVSVFRNHSEQLVNYLKTHQATERTRVLKAGHCPLFWRDSSVKPFRFNPKLKEQGKPKFIQVKARFLPHKNAFAFVEELAPPMDQAPRFCKVRKEDKQEALAEAKRRAAEMAEKKAAEMAESPENTEKIASERPEKIAAEIPESAES</sequence>
<dbReference type="OrthoDB" id="506234at2"/>
<dbReference type="AlphaFoldDB" id="A0A1D8U1Q5"/>
<name>A0A1D8U1Q5_9CYAN</name>
<dbReference type="EMBL" id="CP017599">
    <property type="protein sequence ID" value="AOX03775.1"/>
    <property type="molecule type" value="Genomic_DNA"/>
</dbReference>
<feature type="compositionally biased region" description="Basic and acidic residues" evidence="1">
    <location>
        <begin position="274"/>
        <end position="287"/>
    </location>
</feature>
<evidence type="ECO:0000313" key="3">
    <source>
        <dbReference type="Proteomes" id="UP000177870"/>
    </source>
</evidence>
<proteinExistence type="predicted"/>
<gene>
    <name evidence="2" type="ORF">BJP34_33960</name>
</gene>
<feature type="compositionally biased region" description="Basic and acidic residues" evidence="1">
    <location>
        <begin position="250"/>
        <end position="267"/>
    </location>
</feature>
<reference evidence="3" key="1">
    <citation type="submission" date="2016-10" db="EMBL/GenBank/DDBJ databases">
        <title>Comparative genomics uncovers the prolific and rare metabolic potential of the cyanobacterial genus Moorea.</title>
        <authorList>
            <person name="Leao T."/>
            <person name="Castelao G."/>
            <person name="Korobeynikov A."/>
            <person name="Monroe E.A."/>
            <person name="Podell S."/>
            <person name="Glukhov E."/>
            <person name="Allen E."/>
            <person name="Gerwick W.H."/>
            <person name="Gerwick L."/>
        </authorList>
    </citation>
    <scope>NUCLEOTIDE SEQUENCE [LARGE SCALE GENOMIC DNA]</scope>
    <source>
        <strain evidence="3">PAL-8-15-08-1</strain>
    </source>
</reference>
<dbReference type="RefSeq" id="WP_070396143.1">
    <property type="nucleotide sequence ID" value="NZ_CP017599.1"/>
</dbReference>
<evidence type="ECO:0000256" key="1">
    <source>
        <dbReference type="SAM" id="MobiDB-lite"/>
    </source>
</evidence>
<dbReference type="Proteomes" id="UP000177870">
    <property type="component" value="Chromosome"/>
</dbReference>
<protein>
    <submittedName>
        <fullName evidence="2">Uncharacterized protein</fullName>
    </submittedName>
</protein>
<evidence type="ECO:0000313" key="2">
    <source>
        <dbReference type="EMBL" id="AOX03775.1"/>
    </source>
</evidence>
<accession>A0A1D8U1Q5</accession>
<feature type="region of interest" description="Disordered" evidence="1">
    <location>
        <begin position="250"/>
        <end position="296"/>
    </location>
</feature>